<dbReference type="Gene3D" id="1.10.10.10">
    <property type="entry name" value="Winged helix-like DNA-binding domain superfamily/Winged helix DNA-binding domain"/>
    <property type="match status" value="1"/>
</dbReference>
<dbReference type="Proteomes" id="UP000325313">
    <property type="component" value="Unassembled WGS sequence"/>
</dbReference>
<dbReference type="Pfam" id="PF08784">
    <property type="entry name" value="RPA_C"/>
    <property type="match status" value="1"/>
</dbReference>
<dbReference type="SUPFAM" id="SSF50249">
    <property type="entry name" value="Nucleic acid-binding proteins"/>
    <property type="match status" value="1"/>
</dbReference>
<dbReference type="GO" id="GO:0035861">
    <property type="term" value="C:site of double-strand break"/>
    <property type="evidence" value="ECO:0007669"/>
    <property type="project" value="TreeGrafter"/>
</dbReference>
<dbReference type="InterPro" id="IPR014892">
    <property type="entry name" value="RPA_C"/>
</dbReference>
<proteinExistence type="inferred from homology"/>
<accession>A0A5B0S6J1</accession>
<dbReference type="PANTHER" id="PTHR13989">
    <property type="entry name" value="REPLICATION PROTEIN A-RELATED"/>
    <property type="match status" value="1"/>
</dbReference>
<dbReference type="InterPro" id="IPR040260">
    <property type="entry name" value="RFA2-like"/>
</dbReference>
<dbReference type="SUPFAM" id="SSF46785">
    <property type="entry name" value="Winged helix' DNA-binding domain"/>
    <property type="match status" value="1"/>
</dbReference>
<feature type="domain" description="Replication protein A C-terminal" evidence="6">
    <location>
        <begin position="163"/>
        <end position="243"/>
    </location>
</feature>
<dbReference type="EMBL" id="VDEP01000089">
    <property type="protein sequence ID" value="KAA1132224.1"/>
    <property type="molecule type" value="Genomic_DNA"/>
</dbReference>
<evidence type="ECO:0000256" key="4">
    <source>
        <dbReference type="ARBA" id="ARBA00023242"/>
    </source>
</evidence>
<protein>
    <submittedName>
        <fullName evidence="7">Replication factor A protein 2</fullName>
    </submittedName>
</protein>
<dbReference type="GO" id="GO:0003697">
    <property type="term" value="F:single-stranded DNA binding"/>
    <property type="evidence" value="ECO:0007669"/>
    <property type="project" value="TreeGrafter"/>
</dbReference>
<dbReference type="PANTHER" id="PTHR13989:SF16">
    <property type="entry name" value="REPLICATION PROTEIN A2"/>
    <property type="match status" value="1"/>
</dbReference>
<feature type="compositionally biased region" description="Gly residues" evidence="5">
    <location>
        <begin position="14"/>
        <end position="23"/>
    </location>
</feature>
<evidence type="ECO:0000256" key="2">
    <source>
        <dbReference type="ARBA" id="ARBA00007815"/>
    </source>
</evidence>
<evidence type="ECO:0000256" key="1">
    <source>
        <dbReference type="ARBA" id="ARBA00004123"/>
    </source>
</evidence>
<reference evidence="7 8" key="1">
    <citation type="submission" date="2019-05" db="EMBL/GenBank/DDBJ databases">
        <title>Emergence of the Ug99 lineage of the wheat stem rust pathogen through somatic hybridization.</title>
        <authorList>
            <person name="Li F."/>
            <person name="Upadhyaya N.M."/>
            <person name="Sperschneider J."/>
            <person name="Matny O."/>
            <person name="Nguyen-Phuc H."/>
            <person name="Mago R."/>
            <person name="Raley C."/>
            <person name="Miller M.E."/>
            <person name="Silverstein K.A.T."/>
            <person name="Henningsen E."/>
            <person name="Hirsch C.D."/>
            <person name="Visser B."/>
            <person name="Pretorius Z.A."/>
            <person name="Steffenson B.J."/>
            <person name="Schwessinger B."/>
            <person name="Dodds P.N."/>
            <person name="Figueroa M."/>
        </authorList>
    </citation>
    <scope>NUCLEOTIDE SEQUENCE [LARGE SCALE GENOMIC DNA]</scope>
    <source>
        <strain evidence="7 8">Ug99</strain>
    </source>
</reference>
<comment type="caution">
    <text evidence="7">The sequence shown here is derived from an EMBL/GenBank/DDBJ whole genome shotgun (WGS) entry which is preliminary data.</text>
</comment>
<dbReference type="InterPro" id="IPR012340">
    <property type="entry name" value="NA-bd_OB-fold"/>
</dbReference>
<sequence>MSTYASGHTDGHDYGGGGGGGFMQGTQNNNTPGGTRGVEQSLRPVTIKQLLDAKASNTDSAIAIQDIDVTNWIDSSDGESEGFEAETGIQFRETDRSSSIPISLIIRDWVRVIGSPKLFNNKKTVAGLRVEKITDFNEINYRLLDAVRVTLAYERGATGAGDEMNIDQSTNHTTHGKIIQAKIPSRTPKQNKIMEYFASVQPPAEGINIHDIARQCNLDVKEVIDETAELIHEGELFTTVDDEQYVHLLHFHGRKIDY</sequence>
<organism evidence="7 8">
    <name type="scientific">Puccinia graminis f. sp. tritici</name>
    <dbReference type="NCBI Taxonomy" id="56615"/>
    <lineage>
        <taxon>Eukaryota</taxon>
        <taxon>Fungi</taxon>
        <taxon>Dikarya</taxon>
        <taxon>Basidiomycota</taxon>
        <taxon>Pucciniomycotina</taxon>
        <taxon>Pucciniomycetes</taxon>
        <taxon>Pucciniales</taxon>
        <taxon>Pucciniaceae</taxon>
        <taxon>Puccinia</taxon>
    </lineage>
</organism>
<dbReference type="GO" id="GO:0000781">
    <property type="term" value="C:chromosome, telomeric region"/>
    <property type="evidence" value="ECO:0007669"/>
    <property type="project" value="TreeGrafter"/>
</dbReference>
<name>A0A5B0S6J1_PUCGR</name>
<dbReference type="GO" id="GO:0006260">
    <property type="term" value="P:DNA replication"/>
    <property type="evidence" value="ECO:0007669"/>
    <property type="project" value="TreeGrafter"/>
</dbReference>
<evidence type="ECO:0000313" key="8">
    <source>
        <dbReference type="Proteomes" id="UP000325313"/>
    </source>
</evidence>
<evidence type="ECO:0000259" key="6">
    <source>
        <dbReference type="Pfam" id="PF08784"/>
    </source>
</evidence>
<dbReference type="GO" id="GO:0000724">
    <property type="term" value="P:double-strand break repair via homologous recombination"/>
    <property type="evidence" value="ECO:0007669"/>
    <property type="project" value="TreeGrafter"/>
</dbReference>
<comment type="subcellular location">
    <subcellularLocation>
        <location evidence="1">Nucleus</location>
    </subcellularLocation>
</comment>
<dbReference type="InterPro" id="IPR036388">
    <property type="entry name" value="WH-like_DNA-bd_sf"/>
</dbReference>
<feature type="compositionally biased region" description="Polar residues" evidence="5">
    <location>
        <begin position="24"/>
        <end position="33"/>
    </location>
</feature>
<gene>
    <name evidence="7" type="primary">RFA2_3</name>
    <name evidence="7" type="ORF">PGTUg99_004338</name>
</gene>
<feature type="region of interest" description="Disordered" evidence="5">
    <location>
        <begin position="1"/>
        <end position="38"/>
    </location>
</feature>
<evidence type="ECO:0000313" key="7">
    <source>
        <dbReference type="EMBL" id="KAA1132224.1"/>
    </source>
</evidence>
<evidence type="ECO:0000256" key="5">
    <source>
        <dbReference type="SAM" id="MobiDB-lite"/>
    </source>
</evidence>
<dbReference type="Gene3D" id="2.40.50.140">
    <property type="entry name" value="Nucleic acid-binding proteins"/>
    <property type="match status" value="1"/>
</dbReference>
<evidence type="ECO:0000256" key="3">
    <source>
        <dbReference type="ARBA" id="ARBA00023125"/>
    </source>
</evidence>
<dbReference type="AlphaFoldDB" id="A0A5B0S6J1"/>
<dbReference type="GO" id="GO:0006289">
    <property type="term" value="P:nucleotide-excision repair"/>
    <property type="evidence" value="ECO:0007669"/>
    <property type="project" value="TreeGrafter"/>
</dbReference>
<keyword evidence="3" id="KW-0238">DNA-binding</keyword>
<dbReference type="InterPro" id="IPR036390">
    <property type="entry name" value="WH_DNA-bd_sf"/>
</dbReference>
<keyword evidence="4" id="KW-0539">Nucleus</keyword>
<comment type="similarity">
    <text evidence="2">Belongs to the replication factor A protein 2 family.</text>
</comment>
<dbReference type="GO" id="GO:0005662">
    <property type="term" value="C:DNA replication factor A complex"/>
    <property type="evidence" value="ECO:0007669"/>
    <property type="project" value="TreeGrafter"/>
</dbReference>